<dbReference type="Proteomes" id="UP000266178">
    <property type="component" value="Unassembled WGS sequence"/>
</dbReference>
<dbReference type="Gene3D" id="1.10.10.2830">
    <property type="match status" value="1"/>
</dbReference>
<dbReference type="InterPro" id="IPR004437">
    <property type="entry name" value="ParB/RepB/Spo0J"/>
</dbReference>
<dbReference type="AlphaFoldDB" id="A0A399FET5"/>
<evidence type="ECO:0000256" key="1">
    <source>
        <dbReference type="ARBA" id="ARBA00006295"/>
    </source>
</evidence>
<protein>
    <submittedName>
        <fullName evidence="4">Chromosome-partitioning protein Spo0J</fullName>
    </submittedName>
</protein>
<dbReference type="InterPro" id="IPR003115">
    <property type="entry name" value="ParB_N"/>
</dbReference>
<dbReference type="EMBL" id="QWLB01000005">
    <property type="protein sequence ID" value="RIH93531.1"/>
    <property type="molecule type" value="Genomic_DNA"/>
</dbReference>
<evidence type="ECO:0000313" key="5">
    <source>
        <dbReference type="Proteomes" id="UP000266178"/>
    </source>
</evidence>
<evidence type="ECO:0000256" key="2">
    <source>
        <dbReference type="SAM" id="MobiDB-lite"/>
    </source>
</evidence>
<comment type="similarity">
    <text evidence="1">Belongs to the ParB family.</text>
</comment>
<dbReference type="SUPFAM" id="SSF110849">
    <property type="entry name" value="ParB/Sulfiredoxin"/>
    <property type="match status" value="1"/>
</dbReference>
<dbReference type="InterPro" id="IPR036086">
    <property type="entry name" value="ParB/Sulfiredoxin_sf"/>
</dbReference>
<dbReference type="InterPro" id="IPR050336">
    <property type="entry name" value="Chromosome_partition/occlusion"/>
</dbReference>
<comment type="caution">
    <text evidence="4">The sequence shown here is derived from an EMBL/GenBank/DDBJ whole genome shotgun (WGS) entry which is preliminary data.</text>
</comment>
<evidence type="ECO:0000313" key="4">
    <source>
        <dbReference type="EMBL" id="RIH93531.1"/>
    </source>
</evidence>
<feature type="region of interest" description="Disordered" evidence="2">
    <location>
        <begin position="300"/>
        <end position="338"/>
    </location>
</feature>
<dbReference type="PANTHER" id="PTHR33375:SF7">
    <property type="entry name" value="CHROMOSOME 2-PARTITIONING PROTEIN PARB-RELATED"/>
    <property type="match status" value="1"/>
</dbReference>
<keyword evidence="5" id="KW-1185">Reference proteome</keyword>
<accession>A0A399FET5</accession>
<dbReference type="SUPFAM" id="SSF109709">
    <property type="entry name" value="KorB DNA-binding domain-like"/>
    <property type="match status" value="1"/>
</dbReference>
<dbReference type="GO" id="GO:0003677">
    <property type="term" value="F:DNA binding"/>
    <property type="evidence" value="ECO:0007669"/>
    <property type="project" value="InterPro"/>
</dbReference>
<evidence type="ECO:0000259" key="3">
    <source>
        <dbReference type="SMART" id="SM00470"/>
    </source>
</evidence>
<feature type="compositionally biased region" description="Gly residues" evidence="2">
    <location>
        <begin position="314"/>
        <end position="323"/>
    </location>
</feature>
<dbReference type="SMART" id="SM00470">
    <property type="entry name" value="ParB"/>
    <property type="match status" value="1"/>
</dbReference>
<dbReference type="PANTHER" id="PTHR33375">
    <property type="entry name" value="CHROMOSOME-PARTITIONING PROTEIN PARB-RELATED"/>
    <property type="match status" value="1"/>
</dbReference>
<dbReference type="Pfam" id="PF17762">
    <property type="entry name" value="HTH_ParB"/>
    <property type="match status" value="1"/>
</dbReference>
<dbReference type="OrthoDB" id="65347at2"/>
<dbReference type="GO" id="GO:0007059">
    <property type="term" value="P:chromosome segregation"/>
    <property type="evidence" value="ECO:0007669"/>
    <property type="project" value="TreeGrafter"/>
</dbReference>
<dbReference type="RefSeq" id="WP_119356104.1">
    <property type="nucleotide sequence ID" value="NZ_BJXM01000003.1"/>
</dbReference>
<feature type="domain" description="ParB-like N-terminal" evidence="3">
    <location>
        <begin position="2"/>
        <end position="97"/>
    </location>
</feature>
<sequence length="569" mass="61892">MSTVKLSQLKLGPNVRKTYKPDAIAEMADSIKAVGVLQNLLVRPARKGYEVVFGGRRYKALQMLLKAGQIAKDYQVPVEIRKLDDAEAARLGLIENLFREDMEPLEEAEAFYELVQKGISVADLALQTGFSERLIRQRITLAERLHPQVKELLREDGLTLEQAQTLTLVDPEDQVALLENWGEDFDPDALRLSLRHSVLTVGNAVFTLSQYEGAIVEDLFGDAEAHFADQAQARRLQLEAVALIKAKLEAQGFDPVTLLQQHGLPRWAFRAPTEGEGKGGAVVNVHPNTLKVEVLEGVVSSQPTPPTVSMPGPRGAGSGVGGGEEPRPRPPLTRKGAAQAKNLKSLALQRALLGGQGGIHAALALAVLGLLGEREVYLHDSRERSSDDKGLLDPAARAVQERFVSRLPQTRMGEGGLELGVSGDALAVFKALAELPRGELEALFVALLAGRIGSWNERYSYQPTTRDSHLAVGLAQHLGAQLAWKDVPPEFWQSFSKERVAGIVGDFDPAYAHIPFSSRKEAVGTLLELAKVKPEQPLPEELQFQSHSAGVQQMPPVAEEAQGEELEAA</sequence>
<dbReference type="Pfam" id="PF02195">
    <property type="entry name" value="ParB_N"/>
    <property type="match status" value="1"/>
</dbReference>
<name>A0A399FET5_9DEIN</name>
<dbReference type="InterPro" id="IPR041468">
    <property type="entry name" value="HTH_ParB/Spo0J"/>
</dbReference>
<reference evidence="4 5" key="1">
    <citation type="submission" date="2018-08" db="EMBL/GenBank/DDBJ databases">
        <title>Meiothermus granaticius genome AF-68 sequencing project.</title>
        <authorList>
            <person name="Da Costa M.S."/>
            <person name="Albuquerque L."/>
            <person name="Raposo P."/>
            <person name="Froufe H.J.C."/>
            <person name="Barroso C.S."/>
            <person name="Egas C."/>
        </authorList>
    </citation>
    <scope>NUCLEOTIDE SEQUENCE [LARGE SCALE GENOMIC DNA]</scope>
    <source>
        <strain evidence="4 5">AF-68</strain>
    </source>
</reference>
<dbReference type="Gene3D" id="3.90.1530.30">
    <property type="match status" value="1"/>
</dbReference>
<proteinExistence type="inferred from homology"/>
<organism evidence="4 5">
    <name type="scientific">Meiothermus granaticius NBRC 107808</name>
    <dbReference type="NCBI Taxonomy" id="1227551"/>
    <lineage>
        <taxon>Bacteria</taxon>
        <taxon>Thermotogati</taxon>
        <taxon>Deinococcota</taxon>
        <taxon>Deinococci</taxon>
        <taxon>Thermales</taxon>
        <taxon>Thermaceae</taxon>
        <taxon>Meiothermus</taxon>
    </lineage>
</organism>
<dbReference type="CDD" id="cd16406">
    <property type="entry name" value="ParB_N_like"/>
    <property type="match status" value="1"/>
</dbReference>
<dbReference type="NCBIfam" id="TIGR00180">
    <property type="entry name" value="parB_part"/>
    <property type="match status" value="1"/>
</dbReference>
<feature type="region of interest" description="Disordered" evidence="2">
    <location>
        <begin position="538"/>
        <end position="569"/>
    </location>
</feature>
<gene>
    <name evidence="4" type="primary">spo0C_1</name>
    <name evidence="4" type="ORF">Mgrana_00585</name>
</gene>
<dbReference type="GO" id="GO:0005694">
    <property type="term" value="C:chromosome"/>
    <property type="evidence" value="ECO:0007669"/>
    <property type="project" value="TreeGrafter"/>
</dbReference>